<keyword evidence="1 7" id="KW-0597">Phosphoprotein</keyword>
<dbReference type="InterPro" id="IPR011006">
    <property type="entry name" value="CheY-like_superfamily"/>
</dbReference>
<evidence type="ECO:0000256" key="3">
    <source>
        <dbReference type="ARBA" id="ARBA00022840"/>
    </source>
</evidence>
<dbReference type="FunFam" id="3.40.50.2300:FF:000018">
    <property type="entry name" value="DNA-binding transcriptional regulator NtrC"/>
    <property type="match status" value="1"/>
</dbReference>
<dbReference type="SMART" id="SM00448">
    <property type="entry name" value="REC"/>
    <property type="match status" value="1"/>
</dbReference>
<reference evidence="10" key="1">
    <citation type="submission" date="2021-03" db="EMBL/GenBank/DDBJ databases">
        <title>Sagittula salina sp. nov. strain M10.9X isolated from the marine waste.</title>
        <authorList>
            <person name="Satari L."/>
            <person name="Molina-Menor E."/>
            <person name="Vidal-Verdu A."/>
            <person name="Pascual J."/>
            <person name="Pereto J."/>
            <person name="Porcar M."/>
        </authorList>
    </citation>
    <scope>NUCLEOTIDE SEQUENCE</scope>
    <source>
        <strain evidence="10">M10.9X</strain>
    </source>
</reference>
<evidence type="ECO:0000256" key="1">
    <source>
        <dbReference type="ARBA" id="ARBA00022553"/>
    </source>
</evidence>
<evidence type="ECO:0000313" key="11">
    <source>
        <dbReference type="Proteomes" id="UP000675940"/>
    </source>
</evidence>
<dbReference type="SUPFAM" id="SSF52172">
    <property type="entry name" value="CheY-like"/>
    <property type="match status" value="1"/>
</dbReference>
<evidence type="ECO:0000256" key="7">
    <source>
        <dbReference type="PROSITE-ProRule" id="PRU00169"/>
    </source>
</evidence>
<keyword evidence="11" id="KW-1185">Reference proteome</keyword>
<dbReference type="Gene3D" id="1.10.10.60">
    <property type="entry name" value="Homeodomain-like"/>
    <property type="match status" value="1"/>
</dbReference>
<dbReference type="SUPFAM" id="SSF46689">
    <property type="entry name" value="Homeodomain-like"/>
    <property type="match status" value="1"/>
</dbReference>
<dbReference type="PRINTS" id="PR01590">
    <property type="entry name" value="HTHFIS"/>
</dbReference>
<dbReference type="CDD" id="cd17549">
    <property type="entry name" value="REC_DctD-like"/>
    <property type="match status" value="1"/>
</dbReference>
<gene>
    <name evidence="10" type="ORF">J5474_10860</name>
</gene>
<evidence type="ECO:0000256" key="4">
    <source>
        <dbReference type="ARBA" id="ARBA00023012"/>
    </source>
</evidence>
<dbReference type="InterPro" id="IPR001789">
    <property type="entry name" value="Sig_transdc_resp-reg_receiver"/>
</dbReference>
<dbReference type="Proteomes" id="UP000675940">
    <property type="component" value="Unassembled WGS sequence"/>
</dbReference>
<dbReference type="Pfam" id="PF14532">
    <property type="entry name" value="Sigma54_activ_2"/>
    <property type="match status" value="1"/>
</dbReference>
<dbReference type="Gene3D" id="3.40.50.2300">
    <property type="match status" value="1"/>
</dbReference>
<keyword evidence="2" id="KW-0547">Nucleotide-binding</keyword>
<dbReference type="SUPFAM" id="SSF52540">
    <property type="entry name" value="P-loop containing nucleoside triphosphate hydrolases"/>
    <property type="match status" value="1"/>
</dbReference>
<evidence type="ECO:0000256" key="2">
    <source>
        <dbReference type="ARBA" id="ARBA00022741"/>
    </source>
</evidence>
<dbReference type="InterPro" id="IPR058031">
    <property type="entry name" value="AAA_lid_NorR"/>
</dbReference>
<dbReference type="GO" id="GO:0005524">
    <property type="term" value="F:ATP binding"/>
    <property type="evidence" value="ECO:0007669"/>
    <property type="project" value="UniProtKB-KW"/>
</dbReference>
<dbReference type="GO" id="GO:0043565">
    <property type="term" value="F:sequence-specific DNA binding"/>
    <property type="evidence" value="ECO:0007669"/>
    <property type="project" value="InterPro"/>
</dbReference>
<feature type="domain" description="Response regulatory" evidence="9">
    <location>
        <begin position="4"/>
        <end position="118"/>
    </location>
</feature>
<dbReference type="GO" id="GO:0000160">
    <property type="term" value="P:phosphorelay signal transduction system"/>
    <property type="evidence" value="ECO:0007669"/>
    <property type="project" value="UniProtKB-KW"/>
</dbReference>
<evidence type="ECO:0000256" key="5">
    <source>
        <dbReference type="ARBA" id="ARBA00023015"/>
    </source>
</evidence>
<dbReference type="RefSeq" id="WP_209360926.1">
    <property type="nucleotide sequence ID" value="NZ_JAGISH010000005.1"/>
</dbReference>
<evidence type="ECO:0000259" key="8">
    <source>
        <dbReference type="PROSITE" id="PS50045"/>
    </source>
</evidence>
<dbReference type="GO" id="GO:0006355">
    <property type="term" value="P:regulation of DNA-templated transcription"/>
    <property type="evidence" value="ECO:0007669"/>
    <property type="project" value="InterPro"/>
</dbReference>
<dbReference type="EMBL" id="JAGISH010000005">
    <property type="protein sequence ID" value="MBP0482985.1"/>
    <property type="molecule type" value="Genomic_DNA"/>
</dbReference>
<dbReference type="Gene3D" id="1.10.8.60">
    <property type="match status" value="1"/>
</dbReference>
<dbReference type="Pfam" id="PF00072">
    <property type="entry name" value="Response_reg"/>
    <property type="match status" value="1"/>
</dbReference>
<dbReference type="AlphaFoldDB" id="A0A940MNI5"/>
<proteinExistence type="predicted"/>
<dbReference type="Gene3D" id="3.40.50.300">
    <property type="entry name" value="P-loop containing nucleotide triphosphate hydrolases"/>
    <property type="match status" value="1"/>
</dbReference>
<keyword evidence="4" id="KW-0902">Two-component regulatory system</keyword>
<dbReference type="PANTHER" id="PTHR32071:SF57">
    <property type="entry name" value="C4-DICARBOXYLATE TRANSPORT TRANSCRIPTIONAL REGULATORY PROTEIN DCTD"/>
    <property type="match status" value="1"/>
</dbReference>
<dbReference type="PROSITE" id="PS50110">
    <property type="entry name" value="RESPONSE_REGULATORY"/>
    <property type="match status" value="1"/>
</dbReference>
<feature type="modified residue" description="4-aspartylphosphate" evidence="7">
    <location>
        <position position="53"/>
    </location>
</feature>
<accession>A0A940MNI5</accession>
<evidence type="ECO:0000256" key="6">
    <source>
        <dbReference type="ARBA" id="ARBA00023163"/>
    </source>
</evidence>
<dbReference type="InterPro" id="IPR027417">
    <property type="entry name" value="P-loop_NTPase"/>
</dbReference>
<dbReference type="PROSITE" id="PS50045">
    <property type="entry name" value="SIGMA54_INTERACT_4"/>
    <property type="match status" value="1"/>
</dbReference>
<sequence length="426" mass="45736">MTRRVLLVDDDAAVREALGQTLELHAFEPVTAGSFVQAKDLIGPEFEGVIVSDIRMPGRDGFHLLDYARRRDAELPVILLTGEGDVPMAVRAMSQGAFGFLEKPCGQAELTAVLERALTARRMVLENRAFRAMMEAQARAGDPAARLIFGRSQQAEGLRAQVRVAGRAGTEALVMGPPGSGISKVAEVIHLCSAGSKGPFVKRAADGLTRQALDEAWAMAQGGALFLDEVGVLPVDTQVALSDALERGGARLIAGTTQDLGQAVAAGRLSADLFYRLEVCQARIPSLAQRPEDIPELFGHYVAQAAEQAGIRAPEVTPEHAAGLMAQDWPGNTRSLMSAAMRFVLGMPEALSQTRDLGLSEQMAQVERSLLAAALGRHNGRAAEAAKALKLPRKTMYDKLARYGLRPEAFRRTRGGRPSVERTNRG</sequence>
<keyword evidence="6" id="KW-0804">Transcription</keyword>
<dbReference type="InterPro" id="IPR009057">
    <property type="entry name" value="Homeodomain-like_sf"/>
</dbReference>
<dbReference type="PANTHER" id="PTHR32071">
    <property type="entry name" value="TRANSCRIPTIONAL REGULATORY PROTEIN"/>
    <property type="match status" value="1"/>
</dbReference>
<feature type="domain" description="Sigma-54 factor interaction" evidence="8">
    <location>
        <begin position="148"/>
        <end position="345"/>
    </location>
</feature>
<evidence type="ECO:0000313" key="10">
    <source>
        <dbReference type="EMBL" id="MBP0482985.1"/>
    </source>
</evidence>
<dbReference type="InterPro" id="IPR002078">
    <property type="entry name" value="Sigma_54_int"/>
</dbReference>
<name>A0A940MNI5_9RHOB</name>
<dbReference type="Pfam" id="PF25601">
    <property type="entry name" value="AAA_lid_14"/>
    <property type="match status" value="1"/>
</dbReference>
<dbReference type="InterPro" id="IPR002197">
    <property type="entry name" value="HTH_Fis"/>
</dbReference>
<evidence type="ECO:0000259" key="9">
    <source>
        <dbReference type="PROSITE" id="PS50110"/>
    </source>
</evidence>
<keyword evidence="5" id="KW-0805">Transcription regulation</keyword>
<protein>
    <submittedName>
        <fullName evidence="10">Sigma-54-dependent Fis family transcriptional regulator</fullName>
    </submittedName>
</protein>
<keyword evidence="3" id="KW-0067">ATP-binding</keyword>
<comment type="caution">
    <text evidence="10">The sequence shown here is derived from an EMBL/GenBank/DDBJ whole genome shotgun (WGS) entry which is preliminary data.</text>
</comment>
<dbReference type="Pfam" id="PF02954">
    <property type="entry name" value="HTH_8"/>
    <property type="match status" value="1"/>
</dbReference>
<organism evidence="10 11">
    <name type="scientific">Sagittula salina</name>
    <dbReference type="NCBI Taxonomy" id="2820268"/>
    <lineage>
        <taxon>Bacteria</taxon>
        <taxon>Pseudomonadati</taxon>
        <taxon>Pseudomonadota</taxon>
        <taxon>Alphaproteobacteria</taxon>
        <taxon>Rhodobacterales</taxon>
        <taxon>Roseobacteraceae</taxon>
        <taxon>Sagittula</taxon>
    </lineage>
</organism>